<dbReference type="InterPro" id="IPR023753">
    <property type="entry name" value="FAD/NAD-binding_dom"/>
</dbReference>
<comment type="similarity">
    <text evidence="1">Belongs to the FAD-dependent oxidoreductase family.</text>
</comment>
<name>A0A0M0J986_9EUKA</name>
<evidence type="ECO:0000256" key="4">
    <source>
        <dbReference type="ARBA" id="ARBA00023002"/>
    </source>
</evidence>
<keyword evidence="3" id="KW-0274">FAD</keyword>
<accession>A0A0M0J986</accession>
<dbReference type="PRINTS" id="PR00469">
    <property type="entry name" value="PNDRDTASEII"/>
</dbReference>
<sequence>MSRVVIVGGGLGGVFTAKALKGAISKGVLEVTLVTPAEFVEWPGGHIRGLAVPKEADRSFAPSVVACVKGAKVVQGKAISVTSDAVMVASNGQSEPVTVPYDLLVIATGGRYANPTTAFLKSPENATGLKERVAEMQVKSSALASAKTVTIVGGGATGIELACDICHFYPQTKVTLVSKGTIGGMYHPKVQKQIMKHLTRLPNLSIKSDTVVTPGEEPAELQADVLYYTTGFTPNTEFLQGGSLASALDARGMLKVDRDTLLVQDQSKVFAIGDIITPGLVESPFTSGYITQQEAPKLAKNLIAACSGKPLKPMGKPPSKRGGILSLGPNNGAGHFDNFVLPQCVVTMMKSKDLFRKKMIHAFQKA</sequence>
<proteinExistence type="inferred from homology"/>
<dbReference type="GO" id="GO:0005737">
    <property type="term" value="C:cytoplasm"/>
    <property type="evidence" value="ECO:0007669"/>
    <property type="project" value="TreeGrafter"/>
</dbReference>
<dbReference type="Gene3D" id="3.50.50.100">
    <property type="match status" value="1"/>
</dbReference>
<dbReference type="Proteomes" id="UP000037460">
    <property type="component" value="Unassembled WGS sequence"/>
</dbReference>
<dbReference type="GO" id="GO:0004174">
    <property type="term" value="F:electron-transferring-flavoprotein dehydrogenase activity"/>
    <property type="evidence" value="ECO:0007669"/>
    <property type="project" value="TreeGrafter"/>
</dbReference>
<reference evidence="7" key="1">
    <citation type="journal article" date="2015" name="PLoS Genet.">
        <title>Genome Sequence and Transcriptome Analyses of Chrysochromulina tobin: Metabolic Tools for Enhanced Algal Fitness in the Prominent Order Prymnesiales (Haptophyceae).</title>
        <authorList>
            <person name="Hovde B.T."/>
            <person name="Deodato C.R."/>
            <person name="Hunsperger H.M."/>
            <person name="Ryken S.A."/>
            <person name="Yost W."/>
            <person name="Jha R.K."/>
            <person name="Patterson J."/>
            <person name="Monnat R.J. Jr."/>
            <person name="Barlow S.B."/>
            <person name="Starkenburg S.R."/>
            <person name="Cattolico R.A."/>
        </authorList>
    </citation>
    <scope>NUCLEOTIDE SEQUENCE</scope>
    <source>
        <strain evidence="7">CCMP291</strain>
    </source>
</reference>
<evidence type="ECO:0000256" key="1">
    <source>
        <dbReference type="ARBA" id="ARBA00006442"/>
    </source>
</evidence>
<protein>
    <submittedName>
        <fullName evidence="6">Pyridine nucleotide-disulfide oxidoreductase family protein</fullName>
    </submittedName>
</protein>
<evidence type="ECO:0000259" key="5">
    <source>
        <dbReference type="Pfam" id="PF07992"/>
    </source>
</evidence>
<feature type="domain" description="FAD/NAD(P)-binding" evidence="5">
    <location>
        <begin position="3"/>
        <end position="283"/>
    </location>
</feature>
<keyword evidence="4" id="KW-0560">Oxidoreductase</keyword>
<dbReference type="EMBL" id="JWZX01003239">
    <property type="protein sequence ID" value="KOO22912.1"/>
    <property type="molecule type" value="Genomic_DNA"/>
</dbReference>
<dbReference type="PANTHER" id="PTHR43735">
    <property type="entry name" value="APOPTOSIS-INDUCING FACTOR 1"/>
    <property type="match status" value="1"/>
</dbReference>
<gene>
    <name evidence="6" type="ORF">Ctob_006293</name>
</gene>
<evidence type="ECO:0000313" key="7">
    <source>
        <dbReference type="Proteomes" id="UP000037460"/>
    </source>
</evidence>
<dbReference type="AlphaFoldDB" id="A0A0M0J986"/>
<dbReference type="GO" id="GO:0050660">
    <property type="term" value="F:flavin adenine dinucleotide binding"/>
    <property type="evidence" value="ECO:0007669"/>
    <property type="project" value="TreeGrafter"/>
</dbReference>
<dbReference type="InterPro" id="IPR036188">
    <property type="entry name" value="FAD/NAD-bd_sf"/>
</dbReference>
<dbReference type="PRINTS" id="PR00368">
    <property type="entry name" value="FADPNR"/>
</dbReference>
<keyword evidence="2" id="KW-0285">Flavoprotein</keyword>
<dbReference type="SUPFAM" id="SSF51905">
    <property type="entry name" value="FAD/NAD(P)-binding domain"/>
    <property type="match status" value="1"/>
</dbReference>
<dbReference type="Pfam" id="PF07992">
    <property type="entry name" value="Pyr_redox_2"/>
    <property type="match status" value="1"/>
</dbReference>
<organism evidence="6 7">
    <name type="scientific">Chrysochromulina tobinii</name>
    <dbReference type="NCBI Taxonomy" id="1460289"/>
    <lineage>
        <taxon>Eukaryota</taxon>
        <taxon>Haptista</taxon>
        <taxon>Haptophyta</taxon>
        <taxon>Prymnesiophyceae</taxon>
        <taxon>Prymnesiales</taxon>
        <taxon>Chrysochromulinaceae</taxon>
        <taxon>Chrysochromulina</taxon>
    </lineage>
</organism>
<evidence type="ECO:0000313" key="6">
    <source>
        <dbReference type="EMBL" id="KOO22912.1"/>
    </source>
</evidence>
<dbReference type="PANTHER" id="PTHR43735:SF3">
    <property type="entry name" value="FERROPTOSIS SUPPRESSOR PROTEIN 1"/>
    <property type="match status" value="1"/>
</dbReference>
<keyword evidence="7" id="KW-1185">Reference proteome</keyword>
<dbReference type="OrthoDB" id="202203at2759"/>
<evidence type="ECO:0000256" key="3">
    <source>
        <dbReference type="ARBA" id="ARBA00022827"/>
    </source>
</evidence>
<evidence type="ECO:0000256" key="2">
    <source>
        <dbReference type="ARBA" id="ARBA00022630"/>
    </source>
</evidence>
<comment type="caution">
    <text evidence="6">The sequence shown here is derived from an EMBL/GenBank/DDBJ whole genome shotgun (WGS) entry which is preliminary data.</text>
</comment>